<proteinExistence type="predicted"/>
<feature type="transmembrane region" description="Helical" evidence="2">
    <location>
        <begin position="12"/>
        <end position="35"/>
    </location>
</feature>
<evidence type="ECO:0000256" key="1">
    <source>
        <dbReference type="SAM" id="MobiDB-lite"/>
    </source>
</evidence>
<dbReference type="RefSeq" id="WP_154076936.1">
    <property type="nucleotide sequence ID" value="NZ_CP045929.1"/>
</dbReference>
<dbReference type="InterPro" id="IPR005693">
    <property type="entry name" value="Mce"/>
</dbReference>
<dbReference type="InterPro" id="IPR003399">
    <property type="entry name" value="Mce/MlaD"/>
</dbReference>
<sequence>MNRRREPSRGRYQLYGAVLLIVAAVFIAATIGIYAKVFRSEVPVSLETDRVGNQMRVGADVKVRGAVVGDVTEIRQSDDGAVLELALQPDKADLVPAGVTAKLLPKTLFGERYVALDTSSGGGTGPIAAGAVIPQDRSEGTIEIEKVLDDLMPVLQALQPQKLSTTLSAISNALQGRGEQAGETLVGLNDYLQKLDPALPDLEAVLGRIDDVANTYADAAPELLTALEDLSATSRTVVENREQIAGMLGSLTTTAQDGTRFLAANRENFINVTAESRATLEVLEKYAPQYPCMLTQFADQVETGERSFGKGKKNPEMGRFTIEFTASRGKYVPGRDDPEYNDKRGPRCYPWVQNPDVFPQYPPGGPVDDGSYKPPPPRESPLPVRPPGEGVPTDGEPAPDFGDNPASTTPNSASAPQIKHSAAERDLLGMLLAPSMGVAPDEVPRWSDLLVGPVFRGQEVTVR</sequence>
<feature type="domain" description="Mammalian cell entry C-terminal" evidence="4">
    <location>
        <begin position="126"/>
        <end position="346"/>
    </location>
</feature>
<dbReference type="GO" id="GO:0005576">
    <property type="term" value="C:extracellular region"/>
    <property type="evidence" value="ECO:0007669"/>
    <property type="project" value="TreeGrafter"/>
</dbReference>
<dbReference type="PANTHER" id="PTHR33371:SF19">
    <property type="entry name" value="MCE-FAMILY PROTEIN MCE4A"/>
    <property type="match status" value="1"/>
</dbReference>
<feature type="domain" description="Mce/MlaD" evidence="3">
    <location>
        <begin position="42"/>
        <end position="118"/>
    </location>
</feature>
<name>A0A5Q3Q7A2_9PSEU</name>
<dbReference type="GO" id="GO:0051701">
    <property type="term" value="P:biological process involved in interaction with host"/>
    <property type="evidence" value="ECO:0007669"/>
    <property type="project" value="TreeGrafter"/>
</dbReference>
<evidence type="ECO:0000256" key="2">
    <source>
        <dbReference type="SAM" id="Phobius"/>
    </source>
</evidence>
<dbReference type="InterPro" id="IPR052336">
    <property type="entry name" value="MlaD_Phospholipid_Transporter"/>
</dbReference>
<keyword evidence="2" id="KW-0812">Transmembrane</keyword>
<evidence type="ECO:0000259" key="4">
    <source>
        <dbReference type="Pfam" id="PF11887"/>
    </source>
</evidence>
<evidence type="ECO:0000313" key="6">
    <source>
        <dbReference type="Proteomes" id="UP000371041"/>
    </source>
</evidence>
<dbReference type="EMBL" id="CP045929">
    <property type="protein sequence ID" value="QGK70352.1"/>
    <property type="molecule type" value="Genomic_DNA"/>
</dbReference>
<feature type="compositionally biased region" description="Polar residues" evidence="1">
    <location>
        <begin position="405"/>
        <end position="415"/>
    </location>
</feature>
<organism evidence="5 6">
    <name type="scientific">Allosaccharopolyspora coralli</name>
    <dbReference type="NCBI Taxonomy" id="2665642"/>
    <lineage>
        <taxon>Bacteria</taxon>
        <taxon>Bacillati</taxon>
        <taxon>Actinomycetota</taxon>
        <taxon>Actinomycetes</taxon>
        <taxon>Pseudonocardiales</taxon>
        <taxon>Pseudonocardiaceae</taxon>
        <taxon>Allosaccharopolyspora</taxon>
    </lineage>
</organism>
<accession>A0A5Q3Q7A2</accession>
<dbReference type="NCBIfam" id="TIGR00996">
    <property type="entry name" value="Mtu_fam_mce"/>
    <property type="match status" value="1"/>
</dbReference>
<reference evidence="6" key="1">
    <citation type="submission" date="2019-11" db="EMBL/GenBank/DDBJ databases">
        <title>The complete genome sequence of Saccharopolyspora sp. E2A.</title>
        <authorList>
            <person name="Zhang G."/>
        </authorList>
    </citation>
    <scope>NUCLEOTIDE SEQUENCE [LARGE SCALE GENOMIC DNA]</scope>
    <source>
        <strain evidence="6">E2A</strain>
    </source>
</reference>
<dbReference type="KEGG" id="sace:GIY23_13205"/>
<keyword evidence="2" id="KW-0472">Membrane</keyword>
<feature type="region of interest" description="Disordered" evidence="1">
    <location>
        <begin position="328"/>
        <end position="421"/>
    </location>
</feature>
<dbReference type="PANTHER" id="PTHR33371">
    <property type="entry name" value="INTERMEMBRANE PHOSPHOLIPID TRANSPORT SYSTEM BINDING PROTEIN MLAD-RELATED"/>
    <property type="match status" value="1"/>
</dbReference>
<dbReference type="InterPro" id="IPR024516">
    <property type="entry name" value="Mce_C"/>
</dbReference>
<feature type="compositionally biased region" description="Basic and acidic residues" evidence="1">
    <location>
        <begin position="333"/>
        <end position="345"/>
    </location>
</feature>
<dbReference type="Pfam" id="PF11887">
    <property type="entry name" value="Mce4_CUP1"/>
    <property type="match status" value="1"/>
</dbReference>
<keyword evidence="6" id="KW-1185">Reference proteome</keyword>
<dbReference type="Proteomes" id="UP000371041">
    <property type="component" value="Chromosome"/>
</dbReference>
<dbReference type="Pfam" id="PF02470">
    <property type="entry name" value="MlaD"/>
    <property type="match status" value="1"/>
</dbReference>
<feature type="compositionally biased region" description="Pro residues" evidence="1">
    <location>
        <begin position="373"/>
        <end position="386"/>
    </location>
</feature>
<protein>
    <submittedName>
        <fullName evidence="5">MCE family protein</fullName>
    </submittedName>
</protein>
<evidence type="ECO:0000313" key="5">
    <source>
        <dbReference type="EMBL" id="QGK70352.1"/>
    </source>
</evidence>
<gene>
    <name evidence="5" type="ORF">GIY23_13205</name>
</gene>
<evidence type="ECO:0000259" key="3">
    <source>
        <dbReference type="Pfam" id="PF02470"/>
    </source>
</evidence>
<keyword evidence="2" id="KW-1133">Transmembrane helix</keyword>
<dbReference type="AlphaFoldDB" id="A0A5Q3Q7A2"/>